<sequence length="831" mass="93128">MSADSENKGDTLRCSPTASRSNTRPVQPHDPAPSRSQKISSTLASEVANDAHDRALVLHGEPMKRGDMEAALRAEIDGAVFEYASFCDEFFAIGDKCTNFPEAQRAKAQAQAQEKHRGVMKTLAQEPLFNHQEQPWTIDCINLGKEDTPAHQTMVKILDTISKAAFERDQFRPVCETIRPCSKFMNAEDPDDTVTQPGVVQVCINSKDRGYWAEMEFFAECKAKPDQLHEALLQLAGYARATLIHQIYRLHVFAIAVCGTEATFVRLGRSGILHSPPIDLSRDFETFAHCAARLFALSPERFGYNTDFYFWPKLTGEPNERRMEPNEDHKPKKLRVKAGNRIWRVVEVLCQRKCLVGRATLVLLLSRVKNRKQRVVMKLIWRDVSRKDEGENLKLFEGFPGICQCKWSEICGSAAVQKKEDLKMSSTARHFLAPWSQAESKASQSDSTDVSLDTKALSDPTKPAVMEKGREEMLAPEDQELSLIIIEEGVGLWRIKRLPHLLRVLRDALVGLAKICLGGKIHRDISEGNILCALPGGDSADKDTDPWSENKATLLDLDSEEDTSPVGDDPDLMFNEMDLQPEGGKIDAKTLDDYVKQRYGIDKCVRNPPPTSGVGDIDTPMSDSFVNQQSEGSDLDTPTSDGQVNQQFGPVKCLGRLHDLEFMVDQIRGESRVATRTGTPEFISGQLLLATPDRPVSHTYLHDLESFFWVLVWMMVTYVERGKKMNTVALRLFRKFCTTDPGALGDFKIGLICAPEASMGDIANLDNGWNLKPARDLVYFFAELLQYSIYKKAGRRPEGVTYSFVVPEGQWPTIKYVIDKFDIAINKVPTS</sequence>
<feature type="domain" description="Fungal-type protein kinase" evidence="2">
    <location>
        <begin position="207"/>
        <end position="560"/>
    </location>
</feature>
<dbReference type="PANTHER" id="PTHR38248:SF2">
    <property type="entry name" value="FUNK1 11"/>
    <property type="match status" value="1"/>
</dbReference>
<comment type="caution">
    <text evidence="3">The sequence shown here is derived from an EMBL/GenBank/DDBJ whole genome shotgun (WGS) entry which is preliminary data.</text>
</comment>
<evidence type="ECO:0000313" key="4">
    <source>
        <dbReference type="Proteomes" id="UP000383932"/>
    </source>
</evidence>
<dbReference type="Pfam" id="PF17667">
    <property type="entry name" value="Pkinase_fungal"/>
    <property type="match status" value="2"/>
</dbReference>
<dbReference type="OrthoDB" id="5584477at2759"/>
<gene>
    <name evidence="3" type="ORF">CTheo_7752</name>
</gene>
<dbReference type="EMBL" id="SSOP01000366">
    <property type="protein sequence ID" value="KAB5588810.1"/>
    <property type="molecule type" value="Genomic_DNA"/>
</dbReference>
<keyword evidence="4" id="KW-1185">Reference proteome</keyword>
<feature type="compositionally biased region" description="Polar residues" evidence="1">
    <location>
        <begin position="34"/>
        <end position="43"/>
    </location>
</feature>
<reference evidence="3 4" key="1">
    <citation type="journal article" date="2019" name="Fungal Biol. Biotechnol.">
        <title>Draft genome sequence of fastidious pathogen Ceratobasidium theobromae, which causes vascular-streak dieback in Theobroma cacao.</title>
        <authorList>
            <person name="Ali S.S."/>
            <person name="Asman A."/>
            <person name="Shao J."/>
            <person name="Firmansyah A.P."/>
            <person name="Susilo A.W."/>
            <person name="Rosmana A."/>
            <person name="McMahon P."/>
            <person name="Junaid M."/>
            <person name="Guest D."/>
            <person name="Kheng T.Y."/>
            <person name="Meinhardt L.W."/>
            <person name="Bailey B.A."/>
        </authorList>
    </citation>
    <scope>NUCLEOTIDE SEQUENCE [LARGE SCALE GENOMIC DNA]</scope>
    <source>
        <strain evidence="3 4">CT2</strain>
    </source>
</reference>
<feature type="compositionally biased region" description="Polar residues" evidence="1">
    <location>
        <begin position="439"/>
        <end position="451"/>
    </location>
</feature>
<feature type="region of interest" description="Disordered" evidence="1">
    <location>
        <begin position="439"/>
        <end position="463"/>
    </location>
</feature>
<feature type="compositionally biased region" description="Basic and acidic residues" evidence="1">
    <location>
        <begin position="1"/>
        <end position="11"/>
    </location>
</feature>
<organism evidence="3 4">
    <name type="scientific">Ceratobasidium theobromae</name>
    <dbReference type="NCBI Taxonomy" id="1582974"/>
    <lineage>
        <taxon>Eukaryota</taxon>
        <taxon>Fungi</taxon>
        <taxon>Dikarya</taxon>
        <taxon>Basidiomycota</taxon>
        <taxon>Agaricomycotina</taxon>
        <taxon>Agaricomycetes</taxon>
        <taxon>Cantharellales</taxon>
        <taxon>Ceratobasidiaceae</taxon>
        <taxon>Ceratobasidium</taxon>
    </lineage>
</organism>
<feature type="compositionally biased region" description="Polar residues" evidence="1">
    <location>
        <begin position="14"/>
        <end position="25"/>
    </location>
</feature>
<evidence type="ECO:0000259" key="2">
    <source>
        <dbReference type="Pfam" id="PF17667"/>
    </source>
</evidence>
<name>A0A5N5QAJ0_9AGAM</name>
<evidence type="ECO:0000256" key="1">
    <source>
        <dbReference type="SAM" id="MobiDB-lite"/>
    </source>
</evidence>
<feature type="region of interest" description="Disordered" evidence="1">
    <location>
        <begin position="605"/>
        <end position="641"/>
    </location>
</feature>
<dbReference type="Proteomes" id="UP000383932">
    <property type="component" value="Unassembled WGS sequence"/>
</dbReference>
<dbReference type="InterPro" id="IPR040976">
    <property type="entry name" value="Pkinase_fungal"/>
</dbReference>
<feature type="region of interest" description="Disordered" evidence="1">
    <location>
        <begin position="1"/>
        <end position="43"/>
    </location>
</feature>
<accession>A0A5N5QAJ0</accession>
<evidence type="ECO:0000313" key="3">
    <source>
        <dbReference type="EMBL" id="KAB5588810.1"/>
    </source>
</evidence>
<protein>
    <recommendedName>
        <fullName evidence="2">Fungal-type protein kinase domain-containing protein</fullName>
    </recommendedName>
</protein>
<proteinExistence type="predicted"/>
<feature type="compositionally biased region" description="Polar residues" evidence="1">
    <location>
        <begin position="621"/>
        <end position="641"/>
    </location>
</feature>
<feature type="domain" description="Fungal-type protein kinase" evidence="2">
    <location>
        <begin position="655"/>
        <end position="714"/>
    </location>
</feature>
<dbReference type="PANTHER" id="PTHR38248">
    <property type="entry name" value="FUNK1 6"/>
    <property type="match status" value="1"/>
</dbReference>
<dbReference type="AlphaFoldDB" id="A0A5N5QAJ0"/>